<evidence type="ECO:0000313" key="2">
    <source>
        <dbReference type="Proteomes" id="UP001177260"/>
    </source>
</evidence>
<keyword evidence="2" id="KW-1185">Reference proteome</keyword>
<name>A0ACC3BAT1_9EURO</name>
<proteinExistence type="predicted"/>
<dbReference type="Proteomes" id="UP001177260">
    <property type="component" value="Unassembled WGS sequence"/>
</dbReference>
<comment type="caution">
    <text evidence="1">The sequence shown here is derived from an EMBL/GenBank/DDBJ whole genome shotgun (WGS) entry which is preliminary data.</text>
</comment>
<accession>A0ACC3BAT1</accession>
<gene>
    <name evidence="1" type="ORF">N8T08_000286</name>
</gene>
<sequence length="651" mass="71164">MSFDRVIQDSDDEDDPLLEERPPRAHTPPVVHQSDHRASYRDTSNDPLNEDSSRQIAVNFDEFLASQEGGYAGTTSSQQQREERWFPANAGGGSIGEMRCMSPWLIYLAAATDLFSPVLGTMMTEIGLAQKRSFDDEEAQHGSARLGPLEEYGSNENNNEYIASQQPEIHIQTTTPPGSYVSLPAPDGPSHDYMDNSDNHHHYEPTSVNHNISLPSYDHTQSATSYNIFESSLRPSESTYSENNTTLKSHQTIPTEAIQRSPRRWNSTQGTISSPHDTEPNSSILAAKSSRSISDNNPSLNCLQQPPTSVDELSLPIHAEPPAVAKKRGRPKKQSLPDVDGDDELAQSVGYEAVEQPPGPEKRKPGRPSKNAKNTETNGVAANPENQPDDAQPLPNGLESNGPPNEPTTTVSDSFHAPNQESEPADPPKTKKEKAAKEPAKKKLKRGKTTSVTLQKTYESDVEDDVIWVESRPSNTEAPQDTNSAPFSINIETPAPQEPIEHKQTDTLPDQADQAPKKRGRKRKKTSEQAPSANSAAQTPDTNPNDTDLPNQPEKPPAETRQLPKESSPNPNLPLDPQSPTKTNASPPPLNSPITPQKPDPATPNNASTSNKNSTKGPDKHSPISSTSKVPYRVGLSRRARIAPLLKIVKR</sequence>
<organism evidence="1 2">
    <name type="scientific">Aspergillus melleus</name>
    <dbReference type="NCBI Taxonomy" id="138277"/>
    <lineage>
        <taxon>Eukaryota</taxon>
        <taxon>Fungi</taxon>
        <taxon>Dikarya</taxon>
        <taxon>Ascomycota</taxon>
        <taxon>Pezizomycotina</taxon>
        <taxon>Eurotiomycetes</taxon>
        <taxon>Eurotiomycetidae</taxon>
        <taxon>Eurotiales</taxon>
        <taxon>Aspergillaceae</taxon>
        <taxon>Aspergillus</taxon>
        <taxon>Aspergillus subgen. Circumdati</taxon>
    </lineage>
</organism>
<protein>
    <submittedName>
        <fullName evidence="1">Uncharacterized protein</fullName>
    </submittedName>
</protein>
<reference evidence="1 2" key="1">
    <citation type="journal article" date="2023" name="ACS Omega">
        <title>Identification of the Neoaspergillic Acid Biosynthesis Gene Cluster by Establishing an In Vitro CRISPR-Ribonucleoprotein Genetic System in Aspergillus melleus.</title>
        <authorList>
            <person name="Yuan B."/>
            <person name="Grau M.F."/>
            <person name="Murata R.M."/>
            <person name="Torok T."/>
            <person name="Venkateswaran K."/>
            <person name="Stajich J.E."/>
            <person name="Wang C.C.C."/>
        </authorList>
    </citation>
    <scope>NUCLEOTIDE SEQUENCE [LARGE SCALE GENOMIC DNA]</scope>
    <source>
        <strain evidence="1 2">IMV 1140</strain>
    </source>
</reference>
<dbReference type="EMBL" id="JAOPJF010000010">
    <property type="protein sequence ID" value="KAK1147773.1"/>
    <property type="molecule type" value="Genomic_DNA"/>
</dbReference>
<evidence type="ECO:0000313" key="1">
    <source>
        <dbReference type="EMBL" id="KAK1147773.1"/>
    </source>
</evidence>